<sequence>MCSLSPTAHIYVLRLGAALCYVSQQDVGTHFARKPKPPYTSQENWAAKGTGMCRKTAEEKQILELSTLAGPDAGKSRPHSVTATPPGSPRSKPVRLLERRRPAH</sequence>
<keyword evidence="3" id="KW-1185">Reference proteome</keyword>
<comment type="caution">
    <text evidence="2">The sequence shown here is derived from an EMBL/GenBank/DDBJ whole genome shotgun (WGS) entry which is preliminary data.</text>
</comment>
<evidence type="ECO:0000313" key="3">
    <source>
        <dbReference type="Proteomes" id="UP000298327"/>
    </source>
</evidence>
<evidence type="ECO:0000313" key="2">
    <source>
        <dbReference type="EMBL" id="TFY63645.1"/>
    </source>
</evidence>
<feature type="region of interest" description="Disordered" evidence="1">
    <location>
        <begin position="67"/>
        <end position="104"/>
    </location>
</feature>
<name>A0A4Y9YMM7_9AGAM</name>
<dbReference type="Proteomes" id="UP000298327">
    <property type="component" value="Unassembled WGS sequence"/>
</dbReference>
<gene>
    <name evidence="2" type="ORF">EVG20_g6227</name>
</gene>
<reference evidence="2 3" key="1">
    <citation type="submission" date="2019-02" db="EMBL/GenBank/DDBJ databases">
        <title>Genome sequencing of the rare red list fungi Dentipellis fragilis.</title>
        <authorList>
            <person name="Buettner E."/>
            <person name="Kellner H."/>
        </authorList>
    </citation>
    <scope>NUCLEOTIDE SEQUENCE [LARGE SCALE GENOMIC DNA]</scope>
    <source>
        <strain evidence="2 3">DSM 105465</strain>
    </source>
</reference>
<accession>A0A4Y9YMM7</accession>
<proteinExistence type="predicted"/>
<feature type="compositionally biased region" description="Basic and acidic residues" evidence="1">
    <location>
        <begin position="95"/>
        <end position="104"/>
    </location>
</feature>
<dbReference type="EMBL" id="SEOQ01000406">
    <property type="protein sequence ID" value="TFY63645.1"/>
    <property type="molecule type" value="Genomic_DNA"/>
</dbReference>
<dbReference type="AlphaFoldDB" id="A0A4Y9YMM7"/>
<organism evidence="2 3">
    <name type="scientific">Dentipellis fragilis</name>
    <dbReference type="NCBI Taxonomy" id="205917"/>
    <lineage>
        <taxon>Eukaryota</taxon>
        <taxon>Fungi</taxon>
        <taxon>Dikarya</taxon>
        <taxon>Basidiomycota</taxon>
        <taxon>Agaricomycotina</taxon>
        <taxon>Agaricomycetes</taxon>
        <taxon>Russulales</taxon>
        <taxon>Hericiaceae</taxon>
        <taxon>Dentipellis</taxon>
    </lineage>
</organism>
<evidence type="ECO:0000256" key="1">
    <source>
        <dbReference type="SAM" id="MobiDB-lite"/>
    </source>
</evidence>
<protein>
    <submittedName>
        <fullName evidence="2">Uncharacterized protein</fullName>
    </submittedName>
</protein>